<reference evidence="1 2" key="1">
    <citation type="submission" date="2019-02" db="EMBL/GenBank/DDBJ databases">
        <title>Deep-cultivation of Planctomycetes and their phenomic and genomic characterization uncovers novel biology.</title>
        <authorList>
            <person name="Wiegand S."/>
            <person name="Jogler M."/>
            <person name="Boedeker C."/>
            <person name="Pinto D."/>
            <person name="Vollmers J."/>
            <person name="Rivas-Marin E."/>
            <person name="Kohn T."/>
            <person name="Peeters S.H."/>
            <person name="Heuer A."/>
            <person name="Rast P."/>
            <person name="Oberbeckmann S."/>
            <person name="Bunk B."/>
            <person name="Jeske O."/>
            <person name="Meyerdierks A."/>
            <person name="Storesund J.E."/>
            <person name="Kallscheuer N."/>
            <person name="Luecker S."/>
            <person name="Lage O.M."/>
            <person name="Pohl T."/>
            <person name="Merkel B.J."/>
            <person name="Hornburger P."/>
            <person name="Mueller R.-W."/>
            <person name="Bruemmer F."/>
            <person name="Labrenz M."/>
            <person name="Spormann A.M."/>
            <person name="Op den Camp H."/>
            <person name="Overmann J."/>
            <person name="Amann R."/>
            <person name="Jetten M.S.M."/>
            <person name="Mascher T."/>
            <person name="Medema M.H."/>
            <person name="Devos D.P."/>
            <person name="Kaster A.-K."/>
            <person name="Ovreas L."/>
            <person name="Rohde M."/>
            <person name="Galperin M.Y."/>
            <person name="Jogler C."/>
        </authorList>
    </citation>
    <scope>NUCLEOTIDE SEQUENCE [LARGE SCALE GENOMIC DNA]</scope>
    <source>
        <strain evidence="1 2">Q31a</strain>
    </source>
</reference>
<protein>
    <submittedName>
        <fullName evidence="1">Uncharacterized protein</fullName>
    </submittedName>
</protein>
<evidence type="ECO:0000313" key="2">
    <source>
        <dbReference type="Proteomes" id="UP000318017"/>
    </source>
</evidence>
<accession>A0A518G4C0</accession>
<keyword evidence="2" id="KW-1185">Reference proteome</keyword>
<evidence type="ECO:0000313" key="1">
    <source>
        <dbReference type="EMBL" id="QDV23446.1"/>
    </source>
</evidence>
<dbReference type="AlphaFoldDB" id="A0A518G4C0"/>
<dbReference type="Proteomes" id="UP000318017">
    <property type="component" value="Chromosome"/>
</dbReference>
<dbReference type="KEGG" id="ahel:Q31a_17440"/>
<name>A0A518G4C0_9BACT</name>
<dbReference type="EMBL" id="CP036298">
    <property type="protein sequence ID" value="QDV23446.1"/>
    <property type="molecule type" value="Genomic_DNA"/>
</dbReference>
<proteinExistence type="predicted"/>
<gene>
    <name evidence="1" type="ORF">Q31a_17440</name>
</gene>
<dbReference type="RefSeq" id="WP_197356408.1">
    <property type="nucleotide sequence ID" value="NZ_CP036298.1"/>
</dbReference>
<sequence>MKRFLMGLVTPVRIRHVYSAELISIQLINASGGDSGDDLTIRLPVASRTHLRRGDPPPSALHLFDPQAADGHTSMALGPCPISRRWTDRYLRDATAVIAHIPIPCRRDWLQSMVPGAICDGELYLASDDRPTEVNSLCMLAGWQQLSTALVTAGHAQLRDADDLPNEVA</sequence>
<organism evidence="1 2">
    <name type="scientific">Aureliella helgolandensis</name>
    <dbReference type="NCBI Taxonomy" id="2527968"/>
    <lineage>
        <taxon>Bacteria</taxon>
        <taxon>Pseudomonadati</taxon>
        <taxon>Planctomycetota</taxon>
        <taxon>Planctomycetia</taxon>
        <taxon>Pirellulales</taxon>
        <taxon>Pirellulaceae</taxon>
        <taxon>Aureliella</taxon>
    </lineage>
</organism>